<dbReference type="RefSeq" id="XP_031026238.1">
    <property type="nucleotide sequence ID" value="XM_031167923.1"/>
</dbReference>
<dbReference type="GeneID" id="42003220"/>
<dbReference type="PANTHER" id="PTHR22883:SF488">
    <property type="entry name" value="PALMITOYLTRANSFERASE"/>
    <property type="match status" value="1"/>
</dbReference>
<dbReference type="OrthoDB" id="9909019at2759"/>
<organism evidence="13 14">
    <name type="scientific">Synchytrium microbalum</name>
    <dbReference type="NCBI Taxonomy" id="1806994"/>
    <lineage>
        <taxon>Eukaryota</taxon>
        <taxon>Fungi</taxon>
        <taxon>Fungi incertae sedis</taxon>
        <taxon>Chytridiomycota</taxon>
        <taxon>Chytridiomycota incertae sedis</taxon>
        <taxon>Chytridiomycetes</taxon>
        <taxon>Synchytriales</taxon>
        <taxon>Synchytriaceae</taxon>
        <taxon>Synchytrium</taxon>
    </lineage>
</organism>
<accession>A0A507CCP0</accession>
<dbReference type="Pfam" id="PF01529">
    <property type="entry name" value="DHHC"/>
    <property type="match status" value="1"/>
</dbReference>
<dbReference type="STRING" id="1806994.A0A507CCP0"/>
<evidence type="ECO:0000313" key="14">
    <source>
        <dbReference type="Proteomes" id="UP000319731"/>
    </source>
</evidence>
<evidence type="ECO:0000256" key="7">
    <source>
        <dbReference type="ARBA" id="ARBA00023288"/>
    </source>
</evidence>
<dbReference type="InterPro" id="IPR001594">
    <property type="entry name" value="Palmitoyltrfase_DHHC"/>
</dbReference>
<comment type="caution">
    <text evidence="13">The sequence shown here is derived from an EMBL/GenBank/DDBJ whole genome shotgun (WGS) entry which is preliminary data.</text>
</comment>
<evidence type="ECO:0000256" key="5">
    <source>
        <dbReference type="ARBA" id="ARBA00023136"/>
    </source>
</evidence>
<feature type="transmembrane region" description="Helical" evidence="10">
    <location>
        <begin position="168"/>
        <end position="192"/>
    </location>
</feature>
<dbReference type="GO" id="GO:0005783">
    <property type="term" value="C:endoplasmic reticulum"/>
    <property type="evidence" value="ECO:0007669"/>
    <property type="project" value="TreeGrafter"/>
</dbReference>
<comment type="domain">
    <text evidence="10">The DHHC domain is required for palmitoyltransferase activity.</text>
</comment>
<evidence type="ECO:0000256" key="1">
    <source>
        <dbReference type="ARBA" id="ARBA00004141"/>
    </source>
</evidence>
<proteinExistence type="inferred from homology"/>
<keyword evidence="14" id="KW-1185">Reference proteome</keyword>
<keyword evidence="4 10" id="KW-1133">Transmembrane helix</keyword>
<evidence type="ECO:0000256" key="10">
    <source>
        <dbReference type="RuleBase" id="RU079119"/>
    </source>
</evidence>
<keyword evidence="8 10" id="KW-0012">Acyltransferase</keyword>
<evidence type="ECO:0000256" key="2">
    <source>
        <dbReference type="ARBA" id="ARBA00022679"/>
    </source>
</evidence>
<evidence type="ECO:0000256" key="8">
    <source>
        <dbReference type="ARBA" id="ARBA00023315"/>
    </source>
</evidence>
<gene>
    <name evidence="13" type="ORF">SmJEL517_g01995</name>
</gene>
<dbReference type="GO" id="GO:0016020">
    <property type="term" value="C:membrane"/>
    <property type="evidence" value="ECO:0007669"/>
    <property type="project" value="UniProtKB-SubCell"/>
</dbReference>
<dbReference type="GO" id="GO:0005794">
    <property type="term" value="C:Golgi apparatus"/>
    <property type="evidence" value="ECO:0007669"/>
    <property type="project" value="TreeGrafter"/>
</dbReference>
<dbReference type="PANTHER" id="PTHR22883">
    <property type="entry name" value="ZINC FINGER DHHC DOMAIN CONTAINING PROTEIN"/>
    <property type="match status" value="1"/>
</dbReference>
<comment type="similarity">
    <text evidence="10">Belongs to the DHHC palmitoyltransferase family.</text>
</comment>
<dbReference type="EMBL" id="QEAO01000007">
    <property type="protein sequence ID" value="TPX35806.1"/>
    <property type="molecule type" value="Genomic_DNA"/>
</dbReference>
<comment type="subcellular location">
    <subcellularLocation>
        <location evidence="1">Membrane</location>
        <topology evidence="1">Multi-pass membrane protein</topology>
    </subcellularLocation>
</comment>
<dbReference type="EC" id="2.3.1.225" evidence="10"/>
<evidence type="ECO:0000313" key="13">
    <source>
        <dbReference type="EMBL" id="TPX35806.1"/>
    </source>
</evidence>
<keyword evidence="5 10" id="KW-0472">Membrane</keyword>
<evidence type="ECO:0000259" key="12">
    <source>
        <dbReference type="Pfam" id="PF01529"/>
    </source>
</evidence>
<feature type="compositionally biased region" description="Basic residues" evidence="11">
    <location>
        <begin position="345"/>
        <end position="356"/>
    </location>
</feature>
<feature type="transmembrane region" description="Helical" evidence="10">
    <location>
        <begin position="221"/>
        <end position="249"/>
    </location>
</feature>
<evidence type="ECO:0000256" key="4">
    <source>
        <dbReference type="ARBA" id="ARBA00022989"/>
    </source>
</evidence>
<keyword evidence="3 10" id="KW-0812">Transmembrane</keyword>
<evidence type="ECO:0000256" key="3">
    <source>
        <dbReference type="ARBA" id="ARBA00022692"/>
    </source>
</evidence>
<sequence>MASTTHRIQHAQFGKVFSTIFGTRCTQRVSDCGSAIVETRHPGLQIFYLTLITGGIGIFLYQTWHRIPNEYLGRIHLFGIPATISTVYYSFIKASITDAGTITKKNMEKAGRIWDFDYILYTPKECSTCKVDRPARSKHCSVCKKCVARFDHHCAWINNCVGHNNYRYFLLFLVSTFWLCVYGVYLMTFIMIDSAKKHNYFQAMTYDFETRSRRKLFMQEIVMLMMAQEIALFGLNLFAAMACLVVGGFSMYQISMVLNGVTTNESFKWDDLKGAINSKELKVVDSLLLSYNQNYGALVGEQYAKGLRVTNPEAGLVAASRLGIHTSTTPESPPPKSKATDGGIHHRGASAKKRVKGIAPESGDTQILDEKDAIPIKTTALTSVKQIRNIYNRGMWNNLMEVILPTPI</sequence>
<keyword evidence="2 10" id="KW-0808">Transferase</keyword>
<dbReference type="GO" id="GO:0006612">
    <property type="term" value="P:protein targeting to membrane"/>
    <property type="evidence" value="ECO:0007669"/>
    <property type="project" value="TreeGrafter"/>
</dbReference>
<feature type="transmembrane region" description="Helical" evidence="10">
    <location>
        <begin position="46"/>
        <end position="64"/>
    </location>
</feature>
<dbReference type="Proteomes" id="UP000319731">
    <property type="component" value="Unassembled WGS sequence"/>
</dbReference>
<dbReference type="AlphaFoldDB" id="A0A507CCP0"/>
<dbReference type="InterPro" id="IPR039859">
    <property type="entry name" value="PFA4/ZDH16/20/ERF2-like"/>
</dbReference>
<feature type="domain" description="Palmitoyltransferase DHHC" evidence="12">
    <location>
        <begin position="123"/>
        <end position="269"/>
    </location>
</feature>
<name>A0A507CCP0_9FUNG</name>
<reference evidence="13 14" key="1">
    <citation type="journal article" date="2019" name="Sci. Rep.">
        <title>Comparative genomics of chytrid fungi reveal insights into the obligate biotrophic and pathogenic lifestyle of Synchytrium endobioticum.</title>
        <authorList>
            <person name="van de Vossenberg B.T.L.H."/>
            <person name="Warris S."/>
            <person name="Nguyen H.D.T."/>
            <person name="van Gent-Pelzer M.P.E."/>
            <person name="Joly D.L."/>
            <person name="van de Geest H.C."/>
            <person name="Bonants P.J.M."/>
            <person name="Smith D.S."/>
            <person name="Levesque C.A."/>
            <person name="van der Lee T.A.J."/>
        </authorList>
    </citation>
    <scope>NUCLEOTIDE SEQUENCE [LARGE SCALE GENOMIC DNA]</scope>
    <source>
        <strain evidence="13 14">JEL517</strain>
    </source>
</reference>
<comment type="catalytic activity">
    <reaction evidence="9 10">
        <text>L-cysteinyl-[protein] + hexadecanoyl-CoA = S-hexadecanoyl-L-cysteinyl-[protein] + CoA</text>
        <dbReference type="Rhea" id="RHEA:36683"/>
        <dbReference type="Rhea" id="RHEA-COMP:10131"/>
        <dbReference type="Rhea" id="RHEA-COMP:11032"/>
        <dbReference type="ChEBI" id="CHEBI:29950"/>
        <dbReference type="ChEBI" id="CHEBI:57287"/>
        <dbReference type="ChEBI" id="CHEBI:57379"/>
        <dbReference type="ChEBI" id="CHEBI:74151"/>
        <dbReference type="EC" id="2.3.1.225"/>
    </reaction>
</comment>
<keyword evidence="6" id="KW-0564">Palmitate</keyword>
<evidence type="ECO:0000256" key="11">
    <source>
        <dbReference type="SAM" id="MobiDB-lite"/>
    </source>
</evidence>
<feature type="transmembrane region" description="Helical" evidence="10">
    <location>
        <begin position="71"/>
        <end position="91"/>
    </location>
</feature>
<protein>
    <recommendedName>
        <fullName evidence="10">Palmitoyltransferase</fullName>
        <ecNumber evidence="10">2.3.1.225</ecNumber>
    </recommendedName>
</protein>
<keyword evidence="7" id="KW-0449">Lipoprotein</keyword>
<dbReference type="GO" id="GO:0019706">
    <property type="term" value="F:protein-cysteine S-palmitoyltransferase activity"/>
    <property type="evidence" value="ECO:0007669"/>
    <property type="project" value="UniProtKB-EC"/>
</dbReference>
<evidence type="ECO:0000256" key="9">
    <source>
        <dbReference type="ARBA" id="ARBA00048048"/>
    </source>
</evidence>
<dbReference type="PROSITE" id="PS50216">
    <property type="entry name" value="DHHC"/>
    <property type="match status" value="1"/>
</dbReference>
<feature type="region of interest" description="Disordered" evidence="11">
    <location>
        <begin position="325"/>
        <end position="359"/>
    </location>
</feature>
<evidence type="ECO:0000256" key="6">
    <source>
        <dbReference type="ARBA" id="ARBA00023139"/>
    </source>
</evidence>